<sequence>MKRERLLWAWGWVTLGIGIGWAAARVPWGSLSRRRTGLGPALEGPAESWRGSGLAEDVGMDLPRGEEGRPEEIKQRMMEEAARELGLPEPNERR</sequence>
<comment type="caution">
    <text evidence="2">The sequence shown here is derived from an EMBL/GenBank/DDBJ whole genome shotgun (WGS) entry which is preliminary data.</text>
</comment>
<feature type="region of interest" description="Disordered" evidence="1">
    <location>
        <begin position="36"/>
        <end position="72"/>
    </location>
</feature>
<protein>
    <submittedName>
        <fullName evidence="2">Uncharacterized protein</fullName>
    </submittedName>
</protein>
<reference evidence="2 3" key="1">
    <citation type="submission" date="2014-04" db="EMBL/GenBank/DDBJ databases">
        <title>Genome assembly of Hyalangium minutum DSM 14724.</title>
        <authorList>
            <person name="Sharma G."/>
            <person name="Subramanian S."/>
        </authorList>
    </citation>
    <scope>NUCLEOTIDE SEQUENCE [LARGE SCALE GENOMIC DNA]</scope>
    <source>
        <strain evidence="2 3">DSM 14724</strain>
    </source>
</reference>
<dbReference type="AlphaFoldDB" id="A0A085WFR1"/>
<dbReference type="STRING" id="394096.DB31_0997"/>
<proteinExistence type="predicted"/>
<evidence type="ECO:0000313" key="2">
    <source>
        <dbReference type="EMBL" id="KFE66524.1"/>
    </source>
</evidence>
<gene>
    <name evidence="2" type="ORF">DB31_0997</name>
</gene>
<feature type="compositionally biased region" description="Basic and acidic residues" evidence="1">
    <location>
        <begin position="63"/>
        <end position="72"/>
    </location>
</feature>
<organism evidence="2 3">
    <name type="scientific">Hyalangium minutum</name>
    <dbReference type="NCBI Taxonomy" id="394096"/>
    <lineage>
        <taxon>Bacteria</taxon>
        <taxon>Pseudomonadati</taxon>
        <taxon>Myxococcota</taxon>
        <taxon>Myxococcia</taxon>
        <taxon>Myxococcales</taxon>
        <taxon>Cystobacterineae</taxon>
        <taxon>Archangiaceae</taxon>
        <taxon>Hyalangium</taxon>
    </lineage>
</organism>
<keyword evidence="3" id="KW-1185">Reference proteome</keyword>
<dbReference type="Proteomes" id="UP000028725">
    <property type="component" value="Unassembled WGS sequence"/>
</dbReference>
<evidence type="ECO:0000256" key="1">
    <source>
        <dbReference type="SAM" id="MobiDB-lite"/>
    </source>
</evidence>
<accession>A0A085WFR1</accession>
<dbReference type="EMBL" id="JMCB01000010">
    <property type="protein sequence ID" value="KFE66524.1"/>
    <property type="molecule type" value="Genomic_DNA"/>
</dbReference>
<evidence type="ECO:0000313" key="3">
    <source>
        <dbReference type="Proteomes" id="UP000028725"/>
    </source>
</evidence>
<name>A0A085WFR1_9BACT</name>